<evidence type="ECO:0000256" key="10">
    <source>
        <dbReference type="ARBA" id="ARBA00022840"/>
    </source>
</evidence>
<dbReference type="CDD" id="cd00560">
    <property type="entry name" value="PanC"/>
    <property type="match status" value="1"/>
</dbReference>
<evidence type="ECO:0000256" key="7">
    <source>
        <dbReference type="ARBA" id="ARBA00022598"/>
    </source>
</evidence>
<dbReference type="SUPFAM" id="SSF52374">
    <property type="entry name" value="Nucleotidylyl transferase"/>
    <property type="match status" value="2"/>
</dbReference>
<evidence type="ECO:0000313" key="18">
    <source>
        <dbReference type="Proteomes" id="UP000245051"/>
    </source>
</evidence>
<evidence type="ECO:0000256" key="15">
    <source>
        <dbReference type="HAMAP-Rule" id="MF_00158"/>
    </source>
</evidence>
<evidence type="ECO:0000313" key="19">
    <source>
        <dbReference type="Proteomes" id="UP000265354"/>
    </source>
</evidence>
<dbReference type="Proteomes" id="UP000265354">
    <property type="component" value="Unassembled WGS sequence"/>
</dbReference>
<dbReference type="InterPro" id="IPR003721">
    <property type="entry name" value="Pantoate_ligase"/>
</dbReference>
<dbReference type="UniPathway" id="UPA00028">
    <property type="reaction ID" value="UER00005"/>
</dbReference>
<dbReference type="HAMAP" id="MF_00158">
    <property type="entry name" value="PanC"/>
    <property type="match status" value="1"/>
</dbReference>
<keyword evidence="18" id="KW-1185">Reference proteome</keyword>
<evidence type="ECO:0000256" key="1">
    <source>
        <dbReference type="ARBA" id="ARBA00004496"/>
    </source>
</evidence>
<keyword evidence="6 15" id="KW-0963">Cytoplasm</keyword>
<evidence type="ECO:0000256" key="8">
    <source>
        <dbReference type="ARBA" id="ARBA00022655"/>
    </source>
</evidence>
<feature type="binding site" evidence="15">
    <location>
        <position position="62"/>
    </location>
    <ligand>
        <name>beta-alanine</name>
        <dbReference type="ChEBI" id="CHEBI:57966"/>
    </ligand>
</feature>
<evidence type="ECO:0000256" key="6">
    <source>
        <dbReference type="ARBA" id="ARBA00022490"/>
    </source>
</evidence>
<keyword evidence="8 15" id="KW-0566">Pantothenate biosynthesis</keyword>
<evidence type="ECO:0000256" key="14">
    <source>
        <dbReference type="ARBA" id="ARBA00077433"/>
    </source>
</evidence>
<accession>A0A2S1Z282</accession>
<evidence type="ECO:0000256" key="12">
    <source>
        <dbReference type="ARBA" id="ARBA00048258"/>
    </source>
</evidence>
<dbReference type="AlphaFoldDB" id="A0A2S1Z282"/>
<evidence type="ECO:0000256" key="3">
    <source>
        <dbReference type="ARBA" id="ARBA00009256"/>
    </source>
</evidence>
<feature type="binding site" evidence="15">
    <location>
        <position position="62"/>
    </location>
    <ligand>
        <name>(R)-pantoate</name>
        <dbReference type="ChEBI" id="CHEBI:15980"/>
    </ligand>
</feature>
<dbReference type="FunFam" id="3.40.50.620:FF:000114">
    <property type="entry name" value="Pantothenate synthetase"/>
    <property type="match status" value="1"/>
</dbReference>
<dbReference type="PANTHER" id="PTHR21299:SF1">
    <property type="entry name" value="PANTOATE--BETA-ALANINE LIGASE"/>
    <property type="match status" value="1"/>
</dbReference>
<evidence type="ECO:0000256" key="11">
    <source>
        <dbReference type="ARBA" id="ARBA00032806"/>
    </source>
</evidence>
<reference evidence="16 18" key="1">
    <citation type="submission" date="2018-05" db="EMBL/GenBank/DDBJ databases">
        <title>Complete genome sequence of the Type Strain of Streptomyces spongiicola HNM0071, the producer of staurosporine.</title>
        <authorList>
            <person name="Zhou S."/>
            <person name="Huang X."/>
        </authorList>
    </citation>
    <scope>NUCLEOTIDE SEQUENCE [LARGE SCALE GENOMIC DNA]</scope>
    <source>
        <strain evidence="16 18">HNM0071</strain>
    </source>
</reference>
<dbReference type="PANTHER" id="PTHR21299">
    <property type="entry name" value="CYTIDYLATE KINASE/PANTOATE-BETA-ALANINE LIGASE"/>
    <property type="match status" value="1"/>
</dbReference>
<evidence type="ECO:0000256" key="2">
    <source>
        <dbReference type="ARBA" id="ARBA00004990"/>
    </source>
</evidence>
<dbReference type="EC" id="6.3.2.1" evidence="4 15"/>
<dbReference type="RefSeq" id="WP_109295400.1">
    <property type="nucleotide sequence ID" value="NZ_BGZL01000014.1"/>
</dbReference>
<evidence type="ECO:0000256" key="5">
    <source>
        <dbReference type="ARBA" id="ARBA00014155"/>
    </source>
</evidence>
<feature type="binding site" evidence="15">
    <location>
        <begin position="149"/>
        <end position="152"/>
    </location>
    <ligand>
        <name>ATP</name>
        <dbReference type="ChEBI" id="CHEBI:30616"/>
    </ligand>
</feature>
<feature type="active site" description="Proton donor" evidence="15">
    <location>
        <position position="35"/>
    </location>
</feature>
<keyword evidence="9 15" id="KW-0547">Nucleotide-binding</keyword>
<dbReference type="Proteomes" id="UP000245051">
    <property type="component" value="Chromosome"/>
</dbReference>
<dbReference type="Pfam" id="PF02569">
    <property type="entry name" value="Pantoate_ligase"/>
    <property type="match status" value="1"/>
</dbReference>
<comment type="catalytic activity">
    <reaction evidence="12 15">
        <text>(R)-pantoate + beta-alanine + ATP = (R)-pantothenate + AMP + diphosphate + H(+)</text>
        <dbReference type="Rhea" id="RHEA:10912"/>
        <dbReference type="ChEBI" id="CHEBI:15378"/>
        <dbReference type="ChEBI" id="CHEBI:15980"/>
        <dbReference type="ChEBI" id="CHEBI:29032"/>
        <dbReference type="ChEBI" id="CHEBI:30616"/>
        <dbReference type="ChEBI" id="CHEBI:33019"/>
        <dbReference type="ChEBI" id="CHEBI:57966"/>
        <dbReference type="ChEBI" id="CHEBI:456215"/>
        <dbReference type="EC" id="6.3.2.1"/>
    </reaction>
</comment>
<dbReference type="InterPro" id="IPR014729">
    <property type="entry name" value="Rossmann-like_a/b/a_fold"/>
</dbReference>
<comment type="subunit">
    <text evidence="15">Homodimer.</text>
</comment>
<protein>
    <recommendedName>
        <fullName evidence="5 15">Pantothenate synthetase</fullName>
        <shortName evidence="15">PS</shortName>
        <ecNumber evidence="4 15">6.3.2.1</ecNumber>
    </recommendedName>
    <alternativeName>
        <fullName evidence="14 15">Pantoate--beta-alanine ligase</fullName>
    </alternativeName>
    <alternativeName>
        <fullName evidence="11 15">Pantoate-activating enzyme</fullName>
    </alternativeName>
</protein>
<dbReference type="GO" id="GO:0015940">
    <property type="term" value="P:pantothenate biosynthetic process"/>
    <property type="evidence" value="ECO:0007669"/>
    <property type="project" value="UniProtKB-UniRule"/>
</dbReference>
<dbReference type="Gene3D" id="3.40.50.620">
    <property type="entry name" value="HUPs"/>
    <property type="match status" value="1"/>
</dbReference>
<organism evidence="17 19">
    <name type="scientific">Streptomyces spongiicola</name>
    <dbReference type="NCBI Taxonomy" id="1690221"/>
    <lineage>
        <taxon>Bacteria</taxon>
        <taxon>Bacillati</taxon>
        <taxon>Actinomycetota</taxon>
        <taxon>Actinomycetes</taxon>
        <taxon>Kitasatosporales</taxon>
        <taxon>Streptomycetaceae</taxon>
        <taxon>Streptomyces</taxon>
    </lineage>
</organism>
<comment type="pathway">
    <text evidence="2 15">Cofactor biosynthesis; (R)-pantothenate biosynthesis; (R)-pantothenate from (R)-pantoate and beta-alanine: step 1/1.</text>
</comment>
<gene>
    <name evidence="15" type="primary">panC</name>
    <name evidence="16" type="ORF">DDQ41_17955</name>
    <name evidence="17" type="ORF">SSP531S_43800</name>
</gene>
<evidence type="ECO:0000256" key="13">
    <source>
        <dbReference type="ARBA" id="ARBA00055042"/>
    </source>
</evidence>
<feature type="binding site" evidence="15">
    <location>
        <position position="178"/>
    </location>
    <ligand>
        <name>ATP</name>
        <dbReference type="ChEBI" id="CHEBI:30616"/>
    </ligand>
</feature>
<reference evidence="17 19" key="2">
    <citation type="submission" date="2018-07" db="EMBL/GenBank/DDBJ databases">
        <title>Whole Genome Shotgun Sequence of Streptomyces spongiicola strain 531S.</title>
        <authorList>
            <person name="Dohra H."/>
            <person name="Kodani S."/>
        </authorList>
    </citation>
    <scope>NUCLEOTIDE SEQUENCE [LARGE SCALE GENOMIC DNA]</scope>
    <source>
        <strain evidence="17 19">531S</strain>
    </source>
</reference>
<feature type="binding site" evidence="15">
    <location>
        <position position="155"/>
    </location>
    <ligand>
        <name>(R)-pantoate</name>
        <dbReference type="ChEBI" id="CHEBI:15980"/>
    </ligand>
</feature>
<evidence type="ECO:0000313" key="17">
    <source>
        <dbReference type="EMBL" id="GBQ02916.1"/>
    </source>
</evidence>
<dbReference type="KEGG" id="sspo:DDQ41_17955"/>
<comment type="function">
    <text evidence="13 15">Catalyzes the condensation of pantoate with beta-alanine in an ATP-dependent reaction via a pantoyl-adenylate intermediate.</text>
</comment>
<comment type="subcellular location">
    <subcellularLocation>
        <location evidence="1 15">Cytoplasm</location>
    </subcellularLocation>
</comment>
<keyword evidence="10 15" id="KW-0067">ATP-binding</keyword>
<proteinExistence type="inferred from homology"/>
<dbReference type="NCBIfam" id="TIGR00018">
    <property type="entry name" value="panC"/>
    <property type="match status" value="1"/>
</dbReference>
<evidence type="ECO:0000256" key="9">
    <source>
        <dbReference type="ARBA" id="ARBA00022741"/>
    </source>
</evidence>
<comment type="similarity">
    <text evidence="3 15">Belongs to the pantothenate synthetase family.</text>
</comment>
<keyword evidence="7 15" id="KW-0436">Ligase</keyword>
<dbReference type="InterPro" id="IPR042176">
    <property type="entry name" value="Pantoate_ligase_C"/>
</dbReference>
<name>A0A2S1Z282_9ACTN</name>
<feature type="binding site" evidence="15">
    <location>
        <begin position="186"/>
        <end position="189"/>
    </location>
    <ligand>
        <name>ATP</name>
        <dbReference type="ChEBI" id="CHEBI:30616"/>
    </ligand>
</feature>
<dbReference type="GO" id="GO:0005829">
    <property type="term" value="C:cytosol"/>
    <property type="evidence" value="ECO:0007669"/>
    <property type="project" value="TreeGrafter"/>
</dbReference>
<dbReference type="Gene3D" id="3.30.1300.10">
    <property type="entry name" value="Pantoate-beta-alanine ligase, C-terminal domain"/>
    <property type="match status" value="1"/>
</dbReference>
<evidence type="ECO:0000256" key="4">
    <source>
        <dbReference type="ARBA" id="ARBA00012219"/>
    </source>
</evidence>
<dbReference type="EMBL" id="BGZL01000014">
    <property type="protein sequence ID" value="GBQ02916.1"/>
    <property type="molecule type" value="Genomic_DNA"/>
</dbReference>
<sequence length="332" mass="34319">MINHLRTAAELGALAPASTARRAVVMTMGALHDGHAALIRTARSLVGPEGQVVVTVFVNPLQFGAGEDLDRYPRTLEADLKTAAEAGADAVFAPSADEVYPGGGPRVRITAGPMGELLEGASRPGHFDGMLTVVAKLLHLTRPDVALYGQKDAQQLALIRRMVEDLDFPVRIVGVPTVREPDGLALSSRNRYLSPEERRTALALSRALFAARDRLAAQAALRARAESAPASNARAAALSALGEARAAADAHAVAAAQPGGGADAVRAAASAVLDEAAASSPPLEPDYLALVDPADFSEVADDHTGEAIMAVAARVGATRLIDNITLTFGAAP</sequence>
<feature type="binding site" evidence="15">
    <location>
        <begin position="28"/>
        <end position="35"/>
    </location>
    <ligand>
        <name>ATP</name>
        <dbReference type="ChEBI" id="CHEBI:30616"/>
    </ligand>
</feature>
<evidence type="ECO:0000313" key="16">
    <source>
        <dbReference type="EMBL" id="AWK10469.1"/>
    </source>
</evidence>
<comment type="miscellaneous">
    <text evidence="15">The reaction proceeds by a bi uni uni bi ping pong mechanism.</text>
</comment>
<dbReference type="GO" id="GO:0005524">
    <property type="term" value="F:ATP binding"/>
    <property type="evidence" value="ECO:0007669"/>
    <property type="project" value="UniProtKB-KW"/>
</dbReference>
<dbReference type="GO" id="GO:0004592">
    <property type="term" value="F:pantoate-beta-alanine ligase activity"/>
    <property type="evidence" value="ECO:0007669"/>
    <property type="project" value="UniProtKB-UniRule"/>
</dbReference>
<dbReference type="OrthoDB" id="9773087at2"/>
<dbReference type="EMBL" id="CP029254">
    <property type="protein sequence ID" value="AWK10469.1"/>
    <property type="molecule type" value="Genomic_DNA"/>
</dbReference>